<organism evidence="4 5">
    <name type="scientific">Pelotomaculum schinkii</name>
    <dbReference type="NCBI Taxonomy" id="78350"/>
    <lineage>
        <taxon>Bacteria</taxon>
        <taxon>Bacillati</taxon>
        <taxon>Bacillota</taxon>
        <taxon>Clostridia</taxon>
        <taxon>Eubacteriales</taxon>
        <taxon>Desulfotomaculaceae</taxon>
        <taxon>Pelotomaculum</taxon>
    </lineage>
</organism>
<comment type="caution">
    <text evidence="4">The sequence shown here is derived from an EMBL/GenBank/DDBJ whole genome shotgun (WGS) entry which is preliminary data.</text>
</comment>
<dbReference type="InterPro" id="IPR004843">
    <property type="entry name" value="Calcineurin-like_PHP"/>
</dbReference>
<dbReference type="RefSeq" id="WP_190239774.1">
    <property type="nucleotide sequence ID" value="NZ_QFGA01000001.1"/>
</dbReference>
<dbReference type="Pfam" id="PF16656">
    <property type="entry name" value="Pur_ac_phosph_N"/>
    <property type="match status" value="1"/>
</dbReference>
<feature type="domain" description="Calcineurin-like phosphoesterase" evidence="2">
    <location>
        <begin position="169"/>
        <end position="359"/>
    </location>
</feature>
<protein>
    <submittedName>
        <fullName evidence="4">Alkaline phosphatase</fullName>
        <ecNumber evidence="4">3.1.3.1</ecNumber>
    </submittedName>
</protein>
<dbReference type="Gene3D" id="2.60.40.380">
    <property type="entry name" value="Purple acid phosphatase-like, N-terminal"/>
    <property type="match status" value="1"/>
</dbReference>
<proteinExistence type="predicted"/>
<dbReference type="InterPro" id="IPR008963">
    <property type="entry name" value="Purple_acid_Pase-like_N"/>
</dbReference>
<evidence type="ECO:0000313" key="4">
    <source>
        <dbReference type="EMBL" id="TEB08018.1"/>
    </source>
</evidence>
<accession>A0A4Y7RG81</accession>
<dbReference type="Proteomes" id="UP000298324">
    <property type="component" value="Unassembled WGS sequence"/>
</dbReference>
<dbReference type="PANTHER" id="PTHR45867:SF3">
    <property type="entry name" value="ACID PHOSPHATASE TYPE 7"/>
    <property type="match status" value="1"/>
</dbReference>
<dbReference type="Gene3D" id="3.60.21.10">
    <property type="match status" value="1"/>
</dbReference>
<dbReference type="GO" id="GO:0004035">
    <property type="term" value="F:alkaline phosphatase activity"/>
    <property type="evidence" value="ECO:0007669"/>
    <property type="project" value="UniProtKB-EC"/>
</dbReference>
<dbReference type="PANTHER" id="PTHR45867">
    <property type="entry name" value="PURPLE ACID PHOSPHATASE"/>
    <property type="match status" value="1"/>
</dbReference>
<dbReference type="GO" id="GO:0003993">
    <property type="term" value="F:acid phosphatase activity"/>
    <property type="evidence" value="ECO:0007669"/>
    <property type="project" value="InterPro"/>
</dbReference>
<dbReference type="SUPFAM" id="SSF49363">
    <property type="entry name" value="Purple acid phosphatase, N-terminal domain"/>
    <property type="match status" value="1"/>
</dbReference>
<evidence type="ECO:0000313" key="5">
    <source>
        <dbReference type="Proteomes" id="UP000298324"/>
    </source>
</evidence>
<dbReference type="EC" id="3.1.3.1" evidence="4"/>
<dbReference type="EMBL" id="QFGA01000001">
    <property type="protein sequence ID" value="TEB08018.1"/>
    <property type="molecule type" value="Genomic_DNA"/>
</dbReference>
<reference evidence="4 5" key="1">
    <citation type="journal article" date="2018" name="Environ. Microbiol.">
        <title>Novel energy conservation strategies and behaviour of Pelotomaculum schinkii driving syntrophic propionate catabolism.</title>
        <authorList>
            <person name="Hidalgo-Ahumada C.A.P."/>
            <person name="Nobu M.K."/>
            <person name="Narihiro T."/>
            <person name="Tamaki H."/>
            <person name="Liu W.T."/>
            <person name="Kamagata Y."/>
            <person name="Stams A.J.M."/>
            <person name="Imachi H."/>
            <person name="Sousa D.Z."/>
        </authorList>
    </citation>
    <scope>NUCLEOTIDE SEQUENCE [LARGE SCALE GENOMIC DNA]</scope>
    <source>
        <strain evidence="4 5">HH</strain>
    </source>
</reference>
<keyword evidence="5" id="KW-1185">Reference proteome</keyword>
<dbReference type="AlphaFoldDB" id="A0A4Y7RG81"/>
<gene>
    <name evidence="4" type="primary">phoA_2</name>
    <name evidence="4" type="ORF">Psch_01573</name>
</gene>
<dbReference type="GO" id="GO:0046872">
    <property type="term" value="F:metal ion binding"/>
    <property type="evidence" value="ECO:0007669"/>
    <property type="project" value="InterPro"/>
</dbReference>
<evidence type="ECO:0000259" key="3">
    <source>
        <dbReference type="Pfam" id="PF16656"/>
    </source>
</evidence>
<dbReference type="SUPFAM" id="SSF56300">
    <property type="entry name" value="Metallo-dependent phosphatases"/>
    <property type="match status" value="1"/>
</dbReference>
<dbReference type="Pfam" id="PF00149">
    <property type="entry name" value="Metallophos"/>
    <property type="match status" value="1"/>
</dbReference>
<feature type="domain" description="Purple acid phosphatase N-terminal" evidence="3">
    <location>
        <begin position="67"/>
        <end position="160"/>
    </location>
</feature>
<evidence type="ECO:0000259" key="2">
    <source>
        <dbReference type="Pfam" id="PF00149"/>
    </source>
</evidence>
<evidence type="ECO:0000256" key="1">
    <source>
        <dbReference type="ARBA" id="ARBA00022729"/>
    </source>
</evidence>
<keyword evidence="4" id="KW-0378">Hydrolase</keyword>
<sequence>MLKMRDRLKWMGLLLVLMLLAGAAFIGQGAAGNTDPPEQTVGQEVYGSTGLQAPAVQTFVYGAAGAPEQVILSWTGDPRTTQTIAWRTGDAVTGGKIQYMKESEKTGDFSGALEKEAVSSELYTGFNHFEAQLDSLESGVTYVYRVGCEGGWSEAGAFTTAADTDKFSFMYMGDLHIGYDPNSAGVWKQLLENALTNYPDLKFALQGGDLVDETTDTGQWEEFFNTAAGVFDRIPFMPAIGNHEFENASSIYLKSFALPQNGPEELKEHHYSFDYGNAHFVVLDSNLMGSEGDLSEAGMNWLESDLQSSDKTWKFVMFHHPPYGVDSRDATLSDMIKASWAPIMESNGVDMVFVGHQHLYMRTYPISAGVIQERPDQGITYVLGNAGNKTYLQTETHDYIAVVKESSASTGYTAINIDGDVLTMTTRGLDGGIMDEFEISKSSDMDSRVAVDSVKLVNSDYQEISAASGSGYCHLKARINNYTSKAQTADVLFQVRSGSGATAEYGGEPLGIVSLQSEIPATGADVYADIILSDVSPGKAYADVYVLDDAGVPINVPFEYSFDITS</sequence>
<name>A0A4Y7RG81_9FIRM</name>
<dbReference type="InterPro" id="IPR029052">
    <property type="entry name" value="Metallo-depent_PP-like"/>
</dbReference>
<dbReference type="InterPro" id="IPR015914">
    <property type="entry name" value="PAPs_N"/>
</dbReference>
<keyword evidence="1" id="KW-0732">Signal</keyword>